<dbReference type="Gene3D" id="3.40.630.30">
    <property type="match status" value="1"/>
</dbReference>
<dbReference type="Pfam" id="PF18014">
    <property type="entry name" value="Acetyltransf_18"/>
    <property type="match status" value="1"/>
</dbReference>
<accession>A0A8X6WP72</accession>
<dbReference type="EMBL" id="BMAV01000366">
    <property type="protein sequence ID" value="GFY37581.1"/>
    <property type="molecule type" value="Genomic_DNA"/>
</dbReference>
<dbReference type="Pfam" id="PF00583">
    <property type="entry name" value="Acetyltransf_1"/>
    <property type="match status" value="1"/>
</dbReference>
<evidence type="ECO:0000259" key="1">
    <source>
        <dbReference type="PROSITE" id="PS51186"/>
    </source>
</evidence>
<name>A0A8X6WP72_9ARAC</name>
<reference evidence="2" key="1">
    <citation type="submission" date="2020-08" db="EMBL/GenBank/DDBJ databases">
        <title>Multicomponent nature underlies the extraordinary mechanical properties of spider dragline silk.</title>
        <authorList>
            <person name="Kono N."/>
            <person name="Nakamura H."/>
            <person name="Mori M."/>
            <person name="Yoshida Y."/>
            <person name="Ohtoshi R."/>
            <person name="Malay A.D."/>
            <person name="Moran D.A.P."/>
            <person name="Tomita M."/>
            <person name="Numata K."/>
            <person name="Arakawa K."/>
        </authorList>
    </citation>
    <scope>NUCLEOTIDE SEQUENCE</scope>
</reference>
<dbReference type="Gene3D" id="3.40.630.90">
    <property type="match status" value="1"/>
</dbReference>
<feature type="domain" description="N-acetyltransferase" evidence="1">
    <location>
        <begin position="8"/>
        <end position="176"/>
    </location>
</feature>
<sequence>MAAEVPNYTIRPMKKEEIPAVLDLWRETGLSEGTYSLDTWFAHDPDGFYVAVPDSPLEGRTSNDHSSLPCYNTYTTKTDRFHSDPGTVLGACAGILQNEDLAFIGLYVVQSIYQRRGIGKKIWNAVMERIGDRNAGVNPVPSQLSNYRDRSGFPVQTSWCSIESVANEVDLSQMNADVPEVDVQVLTLEDNDVLNNVICYDADICGYSRGNLIPLLCEQKDSITMVATKTEDGEVCGYGNIKKNIKGGTTVGPLYADSADIAEKILFELIKAFPSSEKGKMIIMLIDCNQSAIKLMNRIGFKDGEDIARLYRKEEVPVKYDKIFSQHNLNFSVF</sequence>
<dbReference type="PANTHER" id="PTHR47237:SF1">
    <property type="entry name" value="SLL0310 PROTEIN"/>
    <property type="match status" value="1"/>
</dbReference>
<gene>
    <name evidence="2" type="primary">NCL1_18632</name>
    <name evidence="2" type="ORF">TNIN_6921</name>
</gene>
<dbReference type="OrthoDB" id="5771378at2759"/>
<dbReference type="CDD" id="cd04301">
    <property type="entry name" value="NAT_SF"/>
    <property type="match status" value="1"/>
</dbReference>
<dbReference type="SUPFAM" id="SSF55729">
    <property type="entry name" value="Acyl-CoA N-acyltransferases (Nat)"/>
    <property type="match status" value="1"/>
</dbReference>
<dbReference type="PROSITE" id="PS51186">
    <property type="entry name" value="GNAT"/>
    <property type="match status" value="1"/>
</dbReference>
<dbReference type="InterPro" id="IPR041496">
    <property type="entry name" value="YitH/HolE_GNAT"/>
</dbReference>
<organism evidence="2 3">
    <name type="scientific">Trichonephila inaurata madagascariensis</name>
    <dbReference type="NCBI Taxonomy" id="2747483"/>
    <lineage>
        <taxon>Eukaryota</taxon>
        <taxon>Metazoa</taxon>
        <taxon>Ecdysozoa</taxon>
        <taxon>Arthropoda</taxon>
        <taxon>Chelicerata</taxon>
        <taxon>Arachnida</taxon>
        <taxon>Araneae</taxon>
        <taxon>Araneomorphae</taxon>
        <taxon>Entelegynae</taxon>
        <taxon>Araneoidea</taxon>
        <taxon>Nephilidae</taxon>
        <taxon>Trichonephila</taxon>
        <taxon>Trichonephila inaurata</taxon>
    </lineage>
</organism>
<protein>
    <submittedName>
        <fullName evidence="2">N-acetyltransferase domain-containing protein</fullName>
    </submittedName>
</protein>
<proteinExistence type="predicted"/>
<dbReference type="PANTHER" id="PTHR47237">
    <property type="entry name" value="SLL0310 PROTEIN"/>
    <property type="match status" value="1"/>
</dbReference>
<keyword evidence="3" id="KW-1185">Reference proteome</keyword>
<evidence type="ECO:0000313" key="2">
    <source>
        <dbReference type="EMBL" id="GFY37581.1"/>
    </source>
</evidence>
<evidence type="ECO:0000313" key="3">
    <source>
        <dbReference type="Proteomes" id="UP000886998"/>
    </source>
</evidence>
<dbReference type="GO" id="GO:0016747">
    <property type="term" value="F:acyltransferase activity, transferring groups other than amino-acyl groups"/>
    <property type="evidence" value="ECO:0007669"/>
    <property type="project" value="InterPro"/>
</dbReference>
<dbReference type="InterPro" id="IPR000182">
    <property type="entry name" value="GNAT_dom"/>
</dbReference>
<dbReference type="InterPro" id="IPR016181">
    <property type="entry name" value="Acyl_CoA_acyltransferase"/>
</dbReference>
<dbReference type="InterPro" id="IPR052729">
    <property type="entry name" value="Acyl/Acetyltrans_Enzymes"/>
</dbReference>
<comment type="caution">
    <text evidence="2">The sequence shown here is derived from an EMBL/GenBank/DDBJ whole genome shotgun (WGS) entry which is preliminary data.</text>
</comment>
<dbReference type="Proteomes" id="UP000886998">
    <property type="component" value="Unassembled WGS sequence"/>
</dbReference>
<dbReference type="AlphaFoldDB" id="A0A8X6WP72"/>